<reference evidence="2 3" key="1">
    <citation type="journal article" date="2019" name="Int. J. Syst. Evol. Microbiol.">
        <title>The Global Catalogue of Microorganisms (GCM) 10K type strain sequencing project: providing services to taxonomists for standard genome sequencing and annotation.</title>
        <authorList>
            <consortium name="The Broad Institute Genomics Platform"/>
            <consortium name="The Broad Institute Genome Sequencing Center for Infectious Disease"/>
            <person name="Wu L."/>
            <person name="Ma J."/>
        </authorList>
    </citation>
    <scope>NUCLEOTIDE SEQUENCE [LARGE SCALE GENOMIC DNA]</scope>
    <source>
        <strain evidence="2 3">JCM 16327</strain>
    </source>
</reference>
<dbReference type="InterPro" id="IPR055534">
    <property type="entry name" value="DUF7110"/>
</dbReference>
<protein>
    <submittedName>
        <fullName evidence="2">Uncharacterized protein</fullName>
    </submittedName>
</protein>
<gene>
    <name evidence="2" type="ORF">GCM10009019_07410</name>
</gene>
<name>A0AAV3SYK4_9EURY</name>
<dbReference type="Pfam" id="PF23422">
    <property type="entry name" value="DUF7110"/>
    <property type="match status" value="1"/>
</dbReference>
<proteinExistence type="predicted"/>
<dbReference type="AlphaFoldDB" id="A0AAV3SYK4"/>
<feature type="region of interest" description="Disordered" evidence="1">
    <location>
        <begin position="169"/>
        <end position="190"/>
    </location>
</feature>
<accession>A0AAV3SYK4</accession>
<evidence type="ECO:0000256" key="1">
    <source>
        <dbReference type="SAM" id="MobiDB-lite"/>
    </source>
</evidence>
<dbReference type="EMBL" id="BAAADU010000002">
    <property type="protein sequence ID" value="GAA0647485.1"/>
    <property type="molecule type" value="Genomic_DNA"/>
</dbReference>
<evidence type="ECO:0000313" key="2">
    <source>
        <dbReference type="EMBL" id="GAA0647485.1"/>
    </source>
</evidence>
<sequence>MTGHVYQLSANFELPLEDLEDYLDDPDLPPEVEDLEIDRRNRMLFIKAVAADDSLSKYTPTAQLKAKVEEKRIYEQDEEERQWARRNDEEEEISSELVEYASFSGDLETVLQNTAVRHPMFLLLRNIALLDVEGTLTAITADDEEDELQATRVVDGEARRAAVEVVEQSQANGNGNGNGGVDWRGNEYIN</sequence>
<dbReference type="GeneID" id="68572137"/>
<evidence type="ECO:0000313" key="3">
    <source>
        <dbReference type="Proteomes" id="UP001500194"/>
    </source>
</evidence>
<keyword evidence="3" id="KW-1185">Reference proteome</keyword>
<comment type="caution">
    <text evidence="2">The sequence shown here is derived from an EMBL/GenBank/DDBJ whole genome shotgun (WGS) entry which is preliminary data.</text>
</comment>
<organism evidence="2 3">
    <name type="scientific">Salarchaeum japonicum</name>
    <dbReference type="NCBI Taxonomy" id="555573"/>
    <lineage>
        <taxon>Archaea</taxon>
        <taxon>Methanobacteriati</taxon>
        <taxon>Methanobacteriota</taxon>
        <taxon>Stenosarchaea group</taxon>
        <taxon>Halobacteria</taxon>
        <taxon>Halobacteriales</taxon>
        <taxon>Halobacteriaceae</taxon>
    </lineage>
</organism>
<dbReference type="RefSeq" id="WP_227261550.1">
    <property type="nucleotide sequence ID" value="NZ_BAAADU010000002.1"/>
</dbReference>
<dbReference type="Proteomes" id="UP001500194">
    <property type="component" value="Unassembled WGS sequence"/>
</dbReference>